<organism evidence="2 3">
    <name type="scientific">Theileria orientalis</name>
    <dbReference type="NCBI Taxonomy" id="68886"/>
    <lineage>
        <taxon>Eukaryota</taxon>
        <taxon>Sar</taxon>
        <taxon>Alveolata</taxon>
        <taxon>Apicomplexa</taxon>
        <taxon>Aconoidasida</taxon>
        <taxon>Piroplasmida</taxon>
        <taxon>Theileriidae</taxon>
        <taxon>Theileria</taxon>
    </lineage>
</organism>
<dbReference type="InterPro" id="IPR013584">
    <property type="entry name" value="RAP"/>
</dbReference>
<sequence length="566" mass="64647">MILTKFYSNYIQCCSSSYKNLSKLSLKVYYFQEISKLVSARNNTQPSNRSFDKTRNLYPVDHHTFNENDLRQLSHDISKGINDLSPSQLLATAISYNNLANVGKNEWKRLCNAVLKQVYGNCYNINAVSPSQVAMILYSYAKRFTNQIPITYKLLKSCIKSTGSLNERDISMILYYMRRTKCVPRSLNNTDHLKNAQILRAIALCLSKEGGNKMVKFTPSGLVSVVYNMTQIGMIPWSLMYHACNLIKKKAHKLDSKSIGFHSRSLTQLNIRDKVTIETFISSLNKHKNIPVPTIISLIYSLARLKYRPRGDLAYLLDLARRSIPLFDDRNMAIVVYSLGQLGIKSEEIFESVSMFLKNRIDYQSAQHLSMFIRGYSKLGIYDRSTIELIVEQSLKLLTGFSLPQILCMLDSLVVLGYFNESAFNSLLNYFCSFSSDELTDYLLNQVNRIVYSIKLEQPEYALKAPNYIRPLFDQYQGQFINNDAGEGNNESLYRILKETGISYRTSEKIGSYTPDAILDNNVSLEILSKGSICPITNSVLGSSKLVKRHMKLLGYNHIQINKTEW</sequence>
<reference evidence="2" key="1">
    <citation type="submission" date="2022-07" db="EMBL/GenBank/DDBJ databases">
        <title>Evaluation of T. orientalis genome assembly methods using nanopore sequencing and analysis of variation between genomes.</title>
        <authorList>
            <person name="Yam J."/>
            <person name="Micallef M.L."/>
            <person name="Liu M."/>
            <person name="Djordjevic S.P."/>
            <person name="Bogema D.R."/>
            <person name="Jenkins C."/>
        </authorList>
    </citation>
    <scope>NUCLEOTIDE SEQUENCE</scope>
    <source>
        <strain evidence="2">Fish Creek</strain>
    </source>
</reference>
<dbReference type="PROSITE" id="PS51286">
    <property type="entry name" value="RAP"/>
    <property type="match status" value="1"/>
</dbReference>
<dbReference type="AlphaFoldDB" id="A0A976QSA7"/>
<evidence type="ECO:0000259" key="1">
    <source>
        <dbReference type="PROSITE" id="PS51286"/>
    </source>
</evidence>
<evidence type="ECO:0000313" key="2">
    <source>
        <dbReference type="EMBL" id="UKJ90289.2"/>
    </source>
</evidence>
<protein>
    <recommendedName>
        <fullName evidence="1">RAP domain-containing protein</fullName>
    </recommendedName>
</protein>
<evidence type="ECO:0000313" key="3">
    <source>
        <dbReference type="Proteomes" id="UP000244803"/>
    </source>
</evidence>
<dbReference type="OrthoDB" id="9985850at2759"/>
<name>A0A976QSA7_THEOR</name>
<dbReference type="EMBL" id="CP056068">
    <property type="protein sequence ID" value="UKJ90289.2"/>
    <property type="molecule type" value="Genomic_DNA"/>
</dbReference>
<proteinExistence type="predicted"/>
<dbReference type="Proteomes" id="UP000244803">
    <property type="component" value="Chromosome 2"/>
</dbReference>
<gene>
    <name evidence="2" type="ORF">MACJ_001221</name>
</gene>
<accession>A0A976QSA7</accession>
<feature type="domain" description="RAP" evidence="1">
    <location>
        <begin position="523"/>
        <end position="566"/>
    </location>
</feature>